<evidence type="ECO:0000259" key="3">
    <source>
        <dbReference type="Pfam" id="PF19305"/>
    </source>
</evidence>
<evidence type="ECO:0000313" key="4">
    <source>
        <dbReference type="EMBL" id="MFC3704260.1"/>
    </source>
</evidence>
<protein>
    <submittedName>
        <fullName evidence="4">MmgE/PrpD family protein</fullName>
    </submittedName>
</protein>
<sequence>MTAATDPARYTIPPATAELARFATELSYDDIPADVLTIAREQAVATIGSCLSGNHMAAMVSMADGMGILGSGEVATVFGRAERVPAPTAALYNAGTAQVIEWDDWVIISHSGGAVVPTAFAAGEQARVSGKEILTSIVLGDEVNARTSRAMQRGAYVGNSMPNHQIETALMAARLFGCDLTETRCAVGLSAFLAMENCPIGWTSDSKVLINGLPAMWGIVSASLAKAGLRANQEIIEHPAGFMSTVSEEVDADELVFGLGTEWHTRTLNTKRHPSCAYNLPAIECAIALHDRIPGFDPARVENIVVHGPGVTAYVAARYQAVEPSLYEAIREKRYSHVPLCFDAGFATVASLADGELTWRQYQDERIFSPEIQRLAARVSFRTDAAMHRAYYADYQYGARVVLTMDDGQEYVEERLQLLGARDRPYDHADKFREGAEGILSAAQTEEALAALRALDTVDDIREVAALLRPR</sequence>
<comment type="caution">
    <text evidence="4">The sequence shown here is derived from an EMBL/GenBank/DDBJ whole genome shotgun (WGS) entry which is preliminary data.</text>
</comment>
<dbReference type="EMBL" id="JBHRYD010000001">
    <property type="protein sequence ID" value="MFC3704260.1"/>
    <property type="molecule type" value="Genomic_DNA"/>
</dbReference>
<accession>A0ABV7X2D0</accession>
<dbReference type="PANTHER" id="PTHR16943:SF8">
    <property type="entry name" value="2-METHYLCITRATE DEHYDRATASE"/>
    <property type="match status" value="1"/>
</dbReference>
<organism evidence="4 5">
    <name type="scientific">Devosia honganensis</name>
    <dbReference type="NCBI Taxonomy" id="1610527"/>
    <lineage>
        <taxon>Bacteria</taxon>
        <taxon>Pseudomonadati</taxon>
        <taxon>Pseudomonadota</taxon>
        <taxon>Alphaproteobacteria</taxon>
        <taxon>Hyphomicrobiales</taxon>
        <taxon>Devosiaceae</taxon>
        <taxon>Devosia</taxon>
    </lineage>
</organism>
<dbReference type="InterPro" id="IPR045337">
    <property type="entry name" value="MmgE_PrpD_C"/>
</dbReference>
<reference evidence="5" key="1">
    <citation type="journal article" date="2019" name="Int. J. Syst. Evol. Microbiol.">
        <title>The Global Catalogue of Microorganisms (GCM) 10K type strain sequencing project: providing services to taxonomists for standard genome sequencing and annotation.</title>
        <authorList>
            <consortium name="The Broad Institute Genomics Platform"/>
            <consortium name="The Broad Institute Genome Sequencing Center for Infectious Disease"/>
            <person name="Wu L."/>
            <person name="Ma J."/>
        </authorList>
    </citation>
    <scope>NUCLEOTIDE SEQUENCE [LARGE SCALE GENOMIC DNA]</scope>
    <source>
        <strain evidence="5">KCTC 42281</strain>
    </source>
</reference>
<feature type="domain" description="MmgE/PrpD C-terminal" evidence="3">
    <location>
        <begin position="273"/>
        <end position="453"/>
    </location>
</feature>
<dbReference type="InterPro" id="IPR045336">
    <property type="entry name" value="MmgE_PrpD_N"/>
</dbReference>
<dbReference type="RefSeq" id="WP_380095710.1">
    <property type="nucleotide sequence ID" value="NZ_JBHRYD010000001.1"/>
</dbReference>
<keyword evidence="5" id="KW-1185">Reference proteome</keyword>
<comment type="similarity">
    <text evidence="1">Belongs to the PrpD family.</text>
</comment>
<feature type="domain" description="MmgE/PrpD N-terminal" evidence="2">
    <location>
        <begin position="18"/>
        <end position="251"/>
    </location>
</feature>
<evidence type="ECO:0000256" key="1">
    <source>
        <dbReference type="ARBA" id="ARBA00006174"/>
    </source>
</evidence>
<dbReference type="Gene3D" id="3.30.1330.120">
    <property type="entry name" value="2-methylcitrate dehydratase PrpD"/>
    <property type="match status" value="1"/>
</dbReference>
<gene>
    <name evidence="4" type="ORF">ACFOOL_05755</name>
</gene>
<dbReference type="PANTHER" id="PTHR16943">
    <property type="entry name" value="2-METHYLCITRATE DEHYDRATASE-RELATED"/>
    <property type="match status" value="1"/>
</dbReference>
<name>A0ABV7X2D0_9HYPH</name>
<evidence type="ECO:0000313" key="5">
    <source>
        <dbReference type="Proteomes" id="UP001595613"/>
    </source>
</evidence>
<dbReference type="Pfam" id="PF19305">
    <property type="entry name" value="MmgE_PrpD_C"/>
    <property type="match status" value="1"/>
</dbReference>
<dbReference type="Proteomes" id="UP001595613">
    <property type="component" value="Unassembled WGS sequence"/>
</dbReference>
<dbReference type="InterPro" id="IPR036148">
    <property type="entry name" value="MmgE/PrpD_sf"/>
</dbReference>
<dbReference type="InterPro" id="IPR005656">
    <property type="entry name" value="MmgE_PrpD"/>
</dbReference>
<dbReference type="SUPFAM" id="SSF103378">
    <property type="entry name" value="2-methylcitrate dehydratase PrpD"/>
    <property type="match status" value="1"/>
</dbReference>
<dbReference type="InterPro" id="IPR042183">
    <property type="entry name" value="MmgE/PrpD_sf_1"/>
</dbReference>
<proteinExistence type="inferred from homology"/>
<dbReference type="InterPro" id="IPR042188">
    <property type="entry name" value="MmgE/PrpD_sf_2"/>
</dbReference>
<dbReference type="Gene3D" id="1.10.4100.10">
    <property type="entry name" value="2-methylcitrate dehydratase PrpD"/>
    <property type="match status" value="1"/>
</dbReference>
<dbReference type="Pfam" id="PF03972">
    <property type="entry name" value="MmgE_PrpD_N"/>
    <property type="match status" value="1"/>
</dbReference>
<evidence type="ECO:0000259" key="2">
    <source>
        <dbReference type="Pfam" id="PF03972"/>
    </source>
</evidence>